<evidence type="ECO:0000256" key="1">
    <source>
        <dbReference type="ARBA" id="ARBA00004651"/>
    </source>
</evidence>
<dbReference type="GO" id="GO:0006935">
    <property type="term" value="P:chemotaxis"/>
    <property type="evidence" value="ECO:0007669"/>
    <property type="project" value="UniProtKB-KW"/>
</dbReference>
<dbReference type="AlphaFoldDB" id="A0AA88MZB2"/>
<dbReference type="EMBL" id="JAVHJS010000010">
    <property type="protein sequence ID" value="KAK2845803.1"/>
    <property type="molecule type" value="Genomic_DNA"/>
</dbReference>
<keyword evidence="6 13" id="KW-0297">G-protein coupled receptor</keyword>
<evidence type="ECO:0000256" key="7">
    <source>
        <dbReference type="ARBA" id="ARBA00023136"/>
    </source>
</evidence>
<keyword evidence="9 13" id="KW-0675">Receptor</keyword>
<feature type="domain" description="G-protein coupled receptors family 1 profile" evidence="15">
    <location>
        <begin position="401"/>
        <end position="637"/>
    </location>
</feature>
<comment type="subcellular location">
    <subcellularLocation>
        <location evidence="1">Cell membrane</location>
        <topology evidence="1">Multi-pass membrane protein</topology>
    </subcellularLocation>
</comment>
<feature type="transmembrane region" description="Helical" evidence="14">
    <location>
        <begin position="385"/>
        <end position="408"/>
    </location>
</feature>
<comment type="caution">
    <text evidence="16">The sequence shown here is derived from an EMBL/GenBank/DDBJ whole genome shotgun (WGS) entry which is preliminary data.</text>
</comment>
<accession>A0AA88MZB2</accession>
<dbReference type="GO" id="GO:0005886">
    <property type="term" value="C:plasma membrane"/>
    <property type="evidence" value="ECO:0007669"/>
    <property type="project" value="UniProtKB-SubCell"/>
</dbReference>
<evidence type="ECO:0000256" key="14">
    <source>
        <dbReference type="SAM" id="Phobius"/>
    </source>
</evidence>
<dbReference type="Gene3D" id="1.20.1070.10">
    <property type="entry name" value="Rhodopsin 7-helix transmembrane proteins"/>
    <property type="match status" value="2"/>
</dbReference>
<evidence type="ECO:0000256" key="9">
    <source>
        <dbReference type="ARBA" id="ARBA00023170"/>
    </source>
</evidence>
<feature type="transmembrane region" description="Helical" evidence="14">
    <location>
        <begin position="243"/>
        <end position="260"/>
    </location>
</feature>
<evidence type="ECO:0000256" key="10">
    <source>
        <dbReference type="ARBA" id="ARBA00023180"/>
    </source>
</evidence>
<dbReference type="FunFam" id="1.20.1070.10:FF:000034">
    <property type="entry name" value="G-protein coupled receptor 1"/>
    <property type="match status" value="2"/>
</dbReference>
<keyword evidence="7 14" id="KW-0472">Membrane</keyword>
<evidence type="ECO:0000256" key="3">
    <source>
        <dbReference type="ARBA" id="ARBA00022500"/>
    </source>
</evidence>
<sequence length="684" mass="77678">MGMTEFAFDYTSADFANYTEYNDTYDIDESHSFHHSCSEEVMCMLLLVVNVIIIILGVVGNGVVIWIAGFKMKKTVNTTWYLSLAISDFIFCATLPFNTYYIATSEWSFGLFMCRFTSFAMFLNMFSSIFLLVIISVDRCMAVMFPVWAQNKRTIRKASVIVFLAWVLAVSLSIPSTIFREVKHHLGRTRCHNNYNIQDIHSYIAICRFIFGFLIPFLVIIACYSVIIFKLRSNQMAKSTKPFKIMTALIGTFFLCWLPYHTFVLAELTQTLSNDIIALGLKIGTSVASANSFLNPILYVFMGNDFRQKFKNSILSKIENAIGEEGRTPFESFKQHHNKAMSSAELDEYFEGVLDQLNSTASIFSLDPSVAPAVAPGHCTDVTCVLLAVANVIIVLLGIAGNGLVIWIAGFKIKKTVNAVWYLSLAVSDFLFCAFLPLSVVYIIRGEWEFGNFMCKFASFILTLNMFSSIFLLLIISVDRCVLVMFPVWAQNMRNLRRALVMVLLAWIGSALLSLPMAIFQKFDITSKKCFSNYQKDEEHVAVTICRLVFGFVIPFLFIITCYFFIIRKLRNNQMARSKKPFKVMTTVIATFFICWMPYHIFKLLELNADYADVIHTGHKFGTTLASANSFMNPLLYAFMGKDFKRKFYAILSKIESTFEEEARSTLRGTSITYPGDSNLLTTV</sequence>
<evidence type="ECO:0000313" key="16">
    <source>
        <dbReference type="EMBL" id="KAK2845803.1"/>
    </source>
</evidence>
<keyword evidence="5 14" id="KW-1133">Transmembrane helix</keyword>
<feature type="transmembrane region" description="Helical" evidence="14">
    <location>
        <begin position="158"/>
        <end position="180"/>
    </location>
</feature>
<dbReference type="PROSITE" id="PS50262">
    <property type="entry name" value="G_PROTEIN_RECEP_F1_2"/>
    <property type="match status" value="2"/>
</dbReference>
<evidence type="ECO:0000256" key="12">
    <source>
        <dbReference type="ARBA" id="ARBA00025736"/>
    </source>
</evidence>
<evidence type="ECO:0000256" key="8">
    <source>
        <dbReference type="ARBA" id="ARBA00023157"/>
    </source>
</evidence>
<dbReference type="SUPFAM" id="SSF81321">
    <property type="entry name" value="Family A G protein-coupled receptor-like"/>
    <property type="match status" value="2"/>
</dbReference>
<dbReference type="InterPro" id="IPR000826">
    <property type="entry name" value="Formyl_rcpt-rel"/>
</dbReference>
<evidence type="ECO:0000256" key="11">
    <source>
        <dbReference type="ARBA" id="ARBA00023224"/>
    </source>
</evidence>
<feature type="transmembrane region" description="Helical" evidence="14">
    <location>
        <begin position="621"/>
        <end position="639"/>
    </location>
</feature>
<keyword evidence="8" id="KW-1015">Disulfide bond</keyword>
<keyword evidence="10" id="KW-0325">Glycoprotein</keyword>
<keyword evidence="3" id="KW-0145">Chemotaxis</keyword>
<feature type="transmembrane region" description="Helical" evidence="14">
    <location>
        <begin position="420"/>
        <end position="445"/>
    </location>
</feature>
<evidence type="ECO:0000259" key="15">
    <source>
        <dbReference type="PROSITE" id="PS50262"/>
    </source>
</evidence>
<evidence type="ECO:0000256" key="6">
    <source>
        <dbReference type="ARBA" id="ARBA00023040"/>
    </source>
</evidence>
<dbReference type="GO" id="GO:0004930">
    <property type="term" value="F:G protein-coupled receptor activity"/>
    <property type="evidence" value="ECO:0007669"/>
    <property type="project" value="UniProtKB-KW"/>
</dbReference>
<keyword evidence="17" id="KW-1185">Reference proteome</keyword>
<dbReference type="Proteomes" id="UP001187315">
    <property type="component" value="Unassembled WGS sequence"/>
</dbReference>
<evidence type="ECO:0000256" key="13">
    <source>
        <dbReference type="RuleBase" id="RU000688"/>
    </source>
</evidence>
<feature type="transmembrane region" description="Helical" evidence="14">
    <location>
        <begin position="200"/>
        <end position="231"/>
    </location>
</feature>
<dbReference type="GO" id="GO:0007204">
    <property type="term" value="P:positive regulation of cytosolic calcium ion concentration"/>
    <property type="evidence" value="ECO:0007669"/>
    <property type="project" value="TreeGrafter"/>
</dbReference>
<feature type="transmembrane region" description="Helical" evidence="14">
    <location>
        <begin position="499"/>
        <end position="520"/>
    </location>
</feature>
<keyword evidence="11 13" id="KW-0807">Transducer</keyword>
<dbReference type="PANTHER" id="PTHR24225:SF0">
    <property type="entry name" value="N-FORMYL PEPTIDE RECEPTOR 2"/>
    <property type="match status" value="1"/>
</dbReference>
<name>A0AA88MZB2_TACVA</name>
<feature type="domain" description="G-protein coupled receptors family 1 profile" evidence="15">
    <location>
        <begin position="60"/>
        <end position="299"/>
    </location>
</feature>
<evidence type="ECO:0000256" key="4">
    <source>
        <dbReference type="ARBA" id="ARBA00022692"/>
    </source>
</evidence>
<dbReference type="PRINTS" id="PR00526">
    <property type="entry name" value="FMETLEUPHER"/>
</dbReference>
<feature type="transmembrane region" description="Helical" evidence="14">
    <location>
        <begin position="44"/>
        <end position="68"/>
    </location>
</feature>
<feature type="transmembrane region" description="Helical" evidence="14">
    <location>
        <begin position="582"/>
        <end position="601"/>
    </location>
</feature>
<dbReference type="GO" id="GO:0007200">
    <property type="term" value="P:phospholipase C-activating G protein-coupled receptor signaling pathway"/>
    <property type="evidence" value="ECO:0007669"/>
    <property type="project" value="TreeGrafter"/>
</dbReference>
<feature type="transmembrane region" description="Helical" evidence="14">
    <location>
        <begin position="109"/>
        <end position="137"/>
    </location>
</feature>
<keyword evidence="4 13" id="KW-0812">Transmembrane</keyword>
<dbReference type="Pfam" id="PF00001">
    <property type="entry name" value="7tm_1"/>
    <property type="match status" value="2"/>
</dbReference>
<gene>
    <name evidence="16" type="ORF">Q7C36_010657</name>
</gene>
<reference evidence="16" key="1">
    <citation type="submission" date="2023-08" db="EMBL/GenBank/DDBJ databases">
        <title>Pelteobagrus vachellii genome.</title>
        <authorList>
            <person name="Liu H."/>
        </authorList>
    </citation>
    <scope>NUCLEOTIDE SEQUENCE</scope>
    <source>
        <strain evidence="16">PRFRI_2022a</strain>
        <tissue evidence="16">Muscle</tissue>
    </source>
</reference>
<feature type="transmembrane region" description="Helical" evidence="14">
    <location>
        <begin position="457"/>
        <end position="478"/>
    </location>
</feature>
<feature type="transmembrane region" description="Helical" evidence="14">
    <location>
        <begin position="80"/>
        <end position="103"/>
    </location>
</feature>
<keyword evidence="2" id="KW-1003">Cell membrane</keyword>
<dbReference type="CDD" id="cd14974">
    <property type="entry name" value="7tmA_Anaphylatoxin_R-like"/>
    <property type="match status" value="2"/>
</dbReference>
<dbReference type="InterPro" id="IPR017452">
    <property type="entry name" value="GPCR_Rhodpsn_7TM"/>
</dbReference>
<organism evidence="16 17">
    <name type="scientific">Tachysurus vachellii</name>
    <name type="common">Darkbarbel catfish</name>
    <name type="synonym">Pelteobagrus vachellii</name>
    <dbReference type="NCBI Taxonomy" id="175792"/>
    <lineage>
        <taxon>Eukaryota</taxon>
        <taxon>Metazoa</taxon>
        <taxon>Chordata</taxon>
        <taxon>Craniata</taxon>
        <taxon>Vertebrata</taxon>
        <taxon>Euteleostomi</taxon>
        <taxon>Actinopterygii</taxon>
        <taxon>Neopterygii</taxon>
        <taxon>Teleostei</taxon>
        <taxon>Ostariophysi</taxon>
        <taxon>Siluriformes</taxon>
        <taxon>Bagridae</taxon>
        <taxon>Tachysurus</taxon>
    </lineage>
</organism>
<dbReference type="GO" id="GO:0004875">
    <property type="term" value="F:complement receptor activity"/>
    <property type="evidence" value="ECO:0007669"/>
    <property type="project" value="TreeGrafter"/>
</dbReference>
<dbReference type="PRINTS" id="PR00237">
    <property type="entry name" value="GPCRRHODOPSN"/>
</dbReference>
<dbReference type="PROSITE" id="PS00237">
    <property type="entry name" value="G_PROTEIN_RECEP_F1_1"/>
    <property type="match status" value="2"/>
</dbReference>
<comment type="similarity">
    <text evidence="13">Belongs to the G-protein coupled receptor 1 family.</text>
</comment>
<dbReference type="PANTHER" id="PTHR24225">
    <property type="entry name" value="CHEMOTACTIC RECEPTOR"/>
    <property type="match status" value="1"/>
</dbReference>
<dbReference type="InterPro" id="IPR000276">
    <property type="entry name" value="GPCR_Rhodpsn"/>
</dbReference>
<dbReference type="GO" id="GO:0006954">
    <property type="term" value="P:inflammatory response"/>
    <property type="evidence" value="ECO:0007669"/>
    <property type="project" value="TreeGrafter"/>
</dbReference>
<feature type="transmembrane region" description="Helical" evidence="14">
    <location>
        <begin position="540"/>
        <end position="566"/>
    </location>
</feature>
<evidence type="ECO:0000256" key="2">
    <source>
        <dbReference type="ARBA" id="ARBA00022475"/>
    </source>
</evidence>
<comment type="similarity">
    <text evidence="12">Belongs to the chemokine-like receptor (CMKLR) family.</text>
</comment>
<protein>
    <recommendedName>
        <fullName evidence="15">G-protein coupled receptors family 1 profile domain-containing protein</fullName>
    </recommendedName>
</protein>
<proteinExistence type="inferred from homology"/>
<evidence type="ECO:0000313" key="17">
    <source>
        <dbReference type="Proteomes" id="UP001187315"/>
    </source>
</evidence>
<evidence type="ECO:0000256" key="5">
    <source>
        <dbReference type="ARBA" id="ARBA00022989"/>
    </source>
</evidence>